<reference evidence="1" key="1">
    <citation type="journal article" date="2020" name="Stud. Mycol.">
        <title>101 Dothideomycetes genomes: a test case for predicting lifestyles and emergence of pathogens.</title>
        <authorList>
            <person name="Haridas S."/>
            <person name="Albert R."/>
            <person name="Binder M."/>
            <person name="Bloem J."/>
            <person name="Labutti K."/>
            <person name="Salamov A."/>
            <person name="Andreopoulos B."/>
            <person name="Baker S."/>
            <person name="Barry K."/>
            <person name="Bills G."/>
            <person name="Bluhm B."/>
            <person name="Cannon C."/>
            <person name="Castanera R."/>
            <person name="Culley D."/>
            <person name="Daum C."/>
            <person name="Ezra D."/>
            <person name="Gonzalez J."/>
            <person name="Henrissat B."/>
            <person name="Kuo A."/>
            <person name="Liang C."/>
            <person name="Lipzen A."/>
            <person name="Lutzoni F."/>
            <person name="Magnuson J."/>
            <person name="Mondo S."/>
            <person name="Nolan M."/>
            <person name="Ohm R."/>
            <person name="Pangilinan J."/>
            <person name="Park H.-J."/>
            <person name="Ramirez L."/>
            <person name="Alfaro M."/>
            <person name="Sun H."/>
            <person name="Tritt A."/>
            <person name="Yoshinaga Y."/>
            <person name="Zwiers L.-H."/>
            <person name="Turgeon B."/>
            <person name="Goodwin S."/>
            <person name="Spatafora J."/>
            <person name="Crous P."/>
            <person name="Grigoriev I."/>
        </authorList>
    </citation>
    <scope>NUCLEOTIDE SEQUENCE</scope>
    <source>
        <strain evidence="1">ATCC 200398</strain>
    </source>
</reference>
<sequence length="186" mass="20686">MCIAPPLVEMASQVRGMGASRYHGNVRKPSSTPFAIGPSRCQTTGAVCRSTFWTGRRTIKRCERRTQNALFEWLAIANQDQAPATSHRSPHAHSNQVNGSPARVNCAPPRGEFVHHGRITLPPIDGLYDMEWHEALIKPPLMGRSCCKVFQGKRVRFSLDQRKKSQEKDVDTASLHGDDFFCGALS</sequence>
<evidence type="ECO:0000313" key="2">
    <source>
        <dbReference type="Proteomes" id="UP000799755"/>
    </source>
</evidence>
<name>A0ACB6QZ40_9PLEO</name>
<dbReference type="Proteomes" id="UP000799755">
    <property type="component" value="Unassembled WGS sequence"/>
</dbReference>
<comment type="caution">
    <text evidence="1">The sequence shown here is derived from an EMBL/GenBank/DDBJ whole genome shotgun (WGS) entry which is preliminary data.</text>
</comment>
<evidence type="ECO:0000313" key="1">
    <source>
        <dbReference type="EMBL" id="KAF2471335.1"/>
    </source>
</evidence>
<proteinExistence type="predicted"/>
<protein>
    <submittedName>
        <fullName evidence="1">Uncharacterized protein</fullName>
    </submittedName>
</protein>
<organism evidence="1 2">
    <name type="scientific">Lindgomyces ingoldianus</name>
    <dbReference type="NCBI Taxonomy" id="673940"/>
    <lineage>
        <taxon>Eukaryota</taxon>
        <taxon>Fungi</taxon>
        <taxon>Dikarya</taxon>
        <taxon>Ascomycota</taxon>
        <taxon>Pezizomycotina</taxon>
        <taxon>Dothideomycetes</taxon>
        <taxon>Pleosporomycetidae</taxon>
        <taxon>Pleosporales</taxon>
        <taxon>Lindgomycetaceae</taxon>
        <taxon>Lindgomyces</taxon>
    </lineage>
</organism>
<dbReference type="EMBL" id="MU003505">
    <property type="protein sequence ID" value="KAF2471335.1"/>
    <property type="molecule type" value="Genomic_DNA"/>
</dbReference>
<gene>
    <name evidence="1" type="ORF">BDR25DRAFT_342615</name>
</gene>
<keyword evidence="2" id="KW-1185">Reference proteome</keyword>
<accession>A0ACB6QZ40</accession>